<protein>
    <recommendedName>
        <fullName evidence="4">S-adenosyl-L-methionine-dependent methyltransferase</fullName>
    </recommendedName>
</protein>
<feature type="region of interest" description="Disordered" evidence="1">
    <location>
        <begin position="268"/>
        <end position="299"/>
    </location>
</feature>
<dbReference type="AlphaFoldDB" id="A0A319CXT3"/>
<organism evidence="2 3">
    <name type="scientific">Aspergillus ellipticus CBS 707.79</name>
    <dbReference type="NCBI Taxonomy" id="1448320"/>
    <lineage>
        <taxon>Eukaryota</taxon>
        <taxon>Fungi</taxon>
        <taxon>Dikarya</taxon>
        <taxon>Ascomycota</taxon>
        <taxon>Pezizomycotina</taxon>
        <taxon>Eurotiomycetes</taxon>
        <taxon>Eurotiomycetidae</taxon>
        <taxon>Eurotiales</taxon>
        <taxon>Aspergillaceae</taxon>
        <taxon>Aspergillus</taxon>
        <taxon>Aspergillus subgen. Circumdati</taxon>
    </lineage>
</organism>
<dbReference type="InterPro" id="IPR029063">
    <property type="entry name" value="SAM-dependent_MTases_sf"/>
</dbReference>
<proteinExistence type="predicted"/>
<evidence type="ECO:0008006" key="4">
    <source>
        <dbReference type="Google" id="ProtNLM"/>
    </source>
</evidence>
<evidence type="ECO:0000313" key="3">
    <source>
        <dbReference type="Proteomes" id="UP000247810"/>
    </source>
</evidence>
<sequence>MPIPTGTGRVLWKPIKPFPLTATIYNSIPKGARRSLNRRPELVSEPIWDAAVERLSPYLLRNAALDIIDLWPGAGVLSSKIHDLLRPRRHLLFEPGVCWKFRLDPLVQSDPSSYKLIHTNDDQLIASSVTNWSHLVAKHLPEQEAANRDPTDPALQNSTLLVLANPPTASTDKSHFTPSRWWLAFMKACMQLSGVHAYGSVRLLASLPTLEASAIIPRYVTERRRPAIWTENVALHAFEVMSPPEDMIWVNHKDLNLAMKNAACVAKRSAETNTPTPFGRERPPLMMAPESPNLGRKPTPYIPRIRTSMHDRLWADITAPQSMNPSSPAYAEAERKSNVAQTRLNTDNRNAHSLAQQVDHLLQIDQLYRSLSHMAADPKENAASLQPILDKIAALKEASAEDHSDQSLLRSKRSPLIVDNYRASLHKNDFDDSVLLWDRRPFEPLTIEFNETYPRGIDRSYIYFEPNPNPPFAQKLANLDKSQREDAANLFEAISAALGRGRDPLTVSEIFKVIAPDRPANDIVRAVPILAEHAAKTPKPDFDSLPKTVHGESRDGCPPDPALSFQENLDYDLSEVRVHSLSISTLWDICVEYVKGDNPSLSLLQMNRSFGGIMTSSTTGILNSRRLH</sequence>
<evidence type="ECO:0000256" key="1">
    <source>
        <dbReference type="SAM" id="MobiDB-lite"/>
    </source>
</evidence>
<dbReference type="OrthoDB" id="16079at2759"/>
<name>A0A319CXT3_9EURO</name>
<dbReference type="Gene3D" id="3.40.50.150">
    <property type="entry name" value="Vaccinia Virus protein VP39"/>
    <property type="match status" value="1"/>
</dbReference>
<evidence type="ECO:0000313" key="2">
    <source>
        <dbReference type="EMBL" id="PYH89854.1"/>
    </source>
</evidence>
<dbReference type="Proteomes" id="UP000247810">
    <property type="component" value="Unassembled WGS sequence"/>
</dbReference>
<dbReference type="EMBL" id="KZ826008">
    <property type="protein sequence ID" value="PYH89854.1"/>
    <property type="molecule type" value="Genomic_DNA"/>
</dbReference>
<gene>
    <name evidence="2" type="ORF">BO71DRAFT_444301</name>
</gene>
<dbReference type="VEuPathDB" id="FungiDB:BO71DRAFT_444301"/>
<accession>A0A319CXT3</accession>
<reference evidence="2 3" key="1">
    <citation type="submission" date="2018-02" db="EMBL/GenBank/DDBJ databases">
        <title>The genomes of Aspergillus section Nigri reveals drivers in fungal speciation.</title>
        <authorList>
            <consortium name="DOE Joint Genome Institute"/>
            <person name="Vesth T.C."/>
            <person name="Nybo J."/>
            <person name="Theobald S."/>
            <person name="Brandl J."/>
            <person name="Frisvad J.C."/>
            <person name="Nielsen K.F."/>
            <person name="Lyhne E.K."/>
            <person name="Kogle M.E."/>
            <person name="Kuo A."/>
            <person name="Riley R."/>
            <person name="Clum A."/>
            <person name="Nolan M."/>
            <person name="Lipzen A."/>
            <person name="Salamov A."/>
            <person name="Henrissat B."/>
            <person name="Wiebenga A."/>
            <person name="De vries R.P."/>
            <person name="Grigoriev I.V."/>
            <person name="Mortensen U.H."/>
            <person name="Andersen M.R."/>
            <person name="Baker S.E."/>
        </authorList>
    </citation>
    <scope>NUCLEOTIDE SEQUENCE [LARGE SCALE GENOMIC DNA]</scope>
    <source>
        <strain evidence="2 3">CBS 707.79</strain>
    </source>
</reference>
<keyword evidence="3" id="KW-1185">Reference proteome</keyword>